<dbReference type="EMBL" id="QRHL01000007">
    <property type="protein sequence ID" value="RHF72736.1"/>
    <property type="molecule type" value="Genomic_DNA"/>
</dbReference>
<evidence type="ECO:0000313" key="9">
    <source>
        <dbReference type="Proteomes" id="UP000284676"/>
    </source>
</evidence>
<dbReference type="PANTHER" id="PTHR34382:SF7">
    <property type="entry name" value="PTS SYSTEM N,N'-DIACETYLCHITOBIOSE-SPECIFIC EIIA COMPONENT"/>
    <property type="match status" value="1"/>
</dbReference>
<dbReference type="Proteomes" id="UP000284676">
    <property type="component" value="Unassembled WGS sequence"/>
</dbReference>
<accession>A0A414PW62</accession>
<organism evidence="8 9">
    <name type="scientific">Fusobacterium mortiferum</name>
    <dbReference type="NCBI Taxonomy" id="850"/>
    <lineage>
        <taxon>Bacteria</taxon>
        <taxon>Fusobacteriati</taxon>
        <taxon>Fusobacteriota</taxon>
        <taxon>Fusobacteriia</taxon>
        <taxon>Fusobacteriales</taxon>
        <taxon>Fusobacteriaceae</taxon>
        <taxon>Fusobacterium</taxon>
    </lineage>
</organism>
<keyword evidence="2" id="KW-0762">Sugar transport</keyword>
<comment type="cofactor">
    <cofactor evidence="6">
        <name>Mg(2+)</name>
        <dbReference type="ChEBI" id="CHEBI:18420"/>
    </cofactor>
    <text evidence="6">Binds 1 Mg(2+) ion per trimer.</text>
</comment>
<evidence type="ECO:0000256" key="7">
    <source>
        <dbReference type="PROSITE-ProRule" id="PRU00418"/>
    </source>
</evidence>
<dbReference type="GO" id="GO:0046872">
    <property type="term" value="F:metal ion binding"/>
    <property type="evidence" value="ECO:0007669"/>
    <property type="project" value="UniProtKB-KW"/>
</dbReference>
<dbReference type="Pfam" id="PF02255">
    <property type="entry name" value="PTS_IIA"/>
    <property type="match status" value="1"/>
</dbReference>
<keyword evidence="4" id="KW-0598">Phosphotransferase system</keyword>
<evidence type="ECO:0000256" key="5">
    <source>
        <dbReference type="PIRSR" id="PIRSR000699-1"/>
    </source>
</evidence>
<gene>
    <name evidence="8" type="ORF">DW663_06055</name>
</gene>
<keyword evidence="3" id="KW-0808">Transferase</keyword>
<dbReference type="PROSITE" id="PS51095">
    <property type="entry name" value="PTS_EIIA_TYPE_3"/>
    <property type="match status" value="1"/>
</dbReference>
<dbReference type="Gene3D" id="1.20.58.80">
    <property type="entry name" value="Phosphotransferase system, lactose/cellobiose-type IIA subunit"/>
    <property type="match status" value="1"/>
</dbReference>
<dbReference type="GO" id="GO:0009401">
    <property type="term" value="P:phosphoenolpyruvate-dependent sugar phosphotransferase system"/>
    <property type="evidence" value="ECO:0007669"/>
    <property type="project" value="UniProtKB-KW"/>
</dbReference>
<dbReference type="GeneID" id="62764466"/>
<reference evidence="8 9" key="1">
    <citation type="submission" date="2018-08" db="EMBL/GenBank/DDBJ databases">
        <title>A genome reference for cultivated species of the human gut microbiota.</title>
        <authorList>
            <person name="Zou Y."/>
            <person name="Xue W."/>
            <person name="Luo G."/>
        </authorList>
    </citation>
    <scope>NUCLEOTIDE SEQUENCE [LARGE SCALE GENOMIC DNA]</scope>
    <source>
        <strain evidence="8 9">AM25-1</strain>
    </source>
</reference>
<dbReference type="CDD" id="cd00215">
    <property type="entry name" value="PTS_IIA_lac"/>
    <property type="match status" value="1"/>
</dbReference>
<feature type="modified residue" description="Phosphohistidine; by HPr" evidence="7">
    <location>
        <position position="77"/>
    </location>
</feature>
<evidence type="ECO:0000256" key="6">
    <source>
        <dbReference type="PIRSR" id="PIRSR000699-2"/>
    </source>
</evidence>
<protein>
    <submittedName>
        <fullName evidence="8">PTS lactose/cellobiose transporter subunit IIA</fullName>
    </submittedName>
</protein>
<evidence type="ECO:0000256" key="1">
    <source>
        <dbReference type="ARBA" id="ARBA00022448"/>
    </source>
</evidence>
<dbReference type="InterPro" id="IPR003188">
    <property type="entry name" value="PTS_IIA_lac/cel"/>
</dbReference>
<evidence type="ECO:0000256" key="4">
    <source>
        <dbReference type="ARBA" id="ARBA00022683"/>
    </source>
</evidence>
<evidence type="ECO:0000256" key="3">
    <source>
        <dbReference type="ARBA" id="ARBA00022679"/>
    </source>
</evidence>
<sequence length="104" mass="11730">MSLTIEEIAMTIVGNAGEARSLAFEALKEAKEGNYEKAKKYLEQSKERSLAAHEMQTELICNEADGNGIEMNLLMVHAQDHLMTSILARELIEEMITLYKKLDK</sequence>
<dbReference type="PIRSF" id="PIRSF000699">
    <property type="entry name" value="PTS_IILac_III"/>
    <property type="match status" value="1"/>
</dbReference>
<comment type="caution">
    <text evidence="8">The sequence shown here is derived from an EMBL/GenBank/DDBJ whole genome shotgun (WGS) entry which is preliminary data.</text>
</comment>
<dbReference type="GO" id="GO:0016740">
    <property type="term" value="F:transferase activity"/>
    <property type="evidence" value="ECO:0007669"/>
    <property type="project" value="UniProtKB-KW"/>
</dbReference>
<feature type="active site" description="Tele-phosphohistidine intermediate" evidence="5">
    <location>
        <position position="77"/>
    </location>
</feature>
<dbReference type="InterPro" id="IPR036542">
    <property type="entry name" value="PTS_IIA_lac/cel_sf"/>
</dbReference>
<proteinExistence type="predicted"/>
<dbReference type="PANTHER" id="PTHR34382">
    <property type="entry name" value="PTS SYSTEM N,N'-DIACETYLCHITOBIOSE-SPECIFIC EIIA COMPONENT"/>
    <property type="match status" value="1"/>
</dbReference>
<dbReference type="AlphaFoldDB" id="A0A414PW62"/>
<evidence type="ECO:0000256" key="2">
    <source>
        <dbReference type="ARBA" id="ARBA00022597"/>
    </source>
</evidence>
<dbReference type="SUPFAM" id="SSF46973">
    <property type="entry name" value="Enzyme IIa from lactose specific PTS, IIa-lac"/>
    <property type="match status" value="1"/>
</dbReference>
<keyword evidence="6" id="KW-0460">Magnesium</keyword>
<name>A0A414PW62_FUSMR</name>
<feature type="binding site" evidence="6">
    <location>
        <position position="80"/>
    </location>
    <ligand>
        <name>Mg(2+)</name>
        <dbReference type="ChEBI" id="CHEBI:18420"/>
        <note>ligand shared between all trimeric partners</note>
    </ligand>
</feature>
<keyword evidence="6" id="KW-0479">Metal-binding</keyword>
<evidence type="ECO:0000313" key="8">
    <source>
        <dbReference type="EMBL" id="RHF72736.1"/>
    </source>
</evidence>
<keyword evidence="1" id="KW-0813">Transport</keyword>
<dbReference type="RefSeq" id="WP_005886508.1">
    <property type="nucleotide sequence ID" value="NZ_CABMMQ010000002.1"/>
</dbReference>